<sequence length="381" mass="39124">MTGGPLAGLRVVEMVGIGPGPFAAMVLADLGAEVIRIDRVTPSGNGIARPIDCDFAARGRPSVALDLKRAEAVDLVLDLVTGADALIEGFRPGVMERLGLGPEPCLARNPRLAYGRLTGWGQDGPMAQRAGHDLSYLALTGVLNAIGRPGQAPVPPVNLLGDYAGGSLMMVIGLLAAIHSARATGIGQVVDAAIVDGAALLATPLMGLIAAGIHDGGRGQNLLDGGAPQYDSYICADGGYLAIAPIEGKFQRDLLAGLGLDPDSFPDMRDRANWPEARRRLAERIASRTRHDWAEILGPTDACAAPVLDFTEAAAHPHAAARNSFVEVGGHVQPAPAPRFSATPAAVPTPPQSPGAGANALHGWGIPEARIAALRAAGAMG</sequence>
<comment type="caution">
    <text evidence="1">The sequence shown here is derived from an EMBL/GenBank/DDBJ whole genome shotgun (WGS) entry which is preliminary data.</text>
</comment>
<dbReference type="InterPro" id="IPR044855">
    <property type="entry name" value="CoA-Trfase_III_dom3_sf"/>
</dbReference>
<protein>
    <submittedName>
        <fullName evidence="1">CaiB/BaiF CoA transferase family protein</fullName>
    </submittedName>
</protein>
<name>A0ABV9KMJ6_9RHOB</name>
<keyword evidence="1" id="KW-0808">Transferase</keyword>
<dbReference type="PANTHER" id="PTHR48228">
    <property type="entry name" value="SUCCINYL-COA--D-CITRAMALATE COA-TRANSFERASE"/>
    <property type="match status" value="1"/>
</dbReference>
<proteinExistence type="predicted"/>
<organism evidence="1 2">
    <name type="scientific">Seohaeicola nanhaiensis</name>
    <dbReference type="NCBI Taxonomy" id="1387282"/>
    <lineage>
        <taxon>Bacteria</taxon>
        <taxon>Pseudomonadati</taxon>
        <taxon>Pseudomonadota</taxon>
        <taxon>Alphaproteobacteria</taxon>
        <taxon>Rhodobacterales</taxon>
        <taxon>Roseobacteraceae</taxon>
        <taxon>Seohaeicola</taxon>
    </lineage>
</organism>
<dbReference type="PANTHER" id="PTHR48228:SF5">
    <property type="entry name" value="ALPHA-METHYLACYL-COA RACEMASE"/>
    <property type="match status" value="1"/>
</dbReference>
<keyword evidence="2" id="KW-1185">Reference proteome</keyword>
<evidence type="ECO:0000313" key="2">
    <source>
        <dbReference type="Proteomes" id="UP001595973"/>
    </source>
</evidence>
<dbReference type="GO" id="GO:0016740">
    <property type="term" value="F:transferase activity"/>
    <property type="evidence" value="ECO:0007669"/>
    <property type="project" value="UniProtKB-KW"/>
</dbReference>
<reference evidence="2" key="1">
    <citation type="journal article" date="2019" name="Int. J. Syst. Evol. Microbiol.">
        <title>The Global Catalogue of Microorganisms (GCM) 10K type strain sequencing project: providing services to taxonomists for standard genome sequencing and annotation.</title>
        <authorList>
            <consortium name="The Broad Institute Genomics Platform"/>
            <consortium name="The Broad Institute Genome Sequencing Center for Infectious Disease"/>
            <person name="Wu L."/>
            <person name="Ma J."/>
        </authorList>
    </citation>
    <scope>NUCLEOTIDE SEQUENCE [LARGE SCALE GENOMIC DNA]</scope>
    <source>
        <strain evidence="2">CGMCC 4.7283</strain>
    </source>
</reference>
<dbReference type="Pfam" id="PF02515">
    <property type="entry name" value="CoA_transf_3"/>
    <property type="match status" value="1"/>
</dbReference>
<gene>
    <name evidence="1" type="ORF">ACFO5X_22785</name>
</gene>
<evidence type="ECO:0000313" key="1">
    <source>
        <dbReference type="EMBL" id="MFC4671397.1"/>
    </source>
</evidence>
<dbReference type="SUPFAM" id="SSF89796">
    <property type="entry name" value="CoA-transferase family III (CaiB/BaiF)"/>
    <property type="match status" value="1"/>
</dbReference>
<dbReference type="RefSeq" id="WP_380721889.1">
    <property type="nucleotide sequence ID" value="NZ_JBHSGI010000033.1"/>
</dbReference>
<dbReference type="Proteomes" id="UP001595973">
    <property type="component" value="Unassembled WGS sequence"/>
</dbReference>
<dbReference type="Gene3D" id="3.30.1540.10">
    <property type="entry name" value="formyl-coa transferase, domain 3"/>
    <property type="match status" value="1"/>
</dbReference>
<dbReference type="EMBL" id="JBHSGI010000033">
    <property type="protein sequence ID" value="MFC4671397.1"/>
    <property type="molecule type" value="Genomic_DNA"/>
</dbReference>
<dbReference type="InterPro" id="IPR003673">
    <property type="entry name" value="CoA-Trfase_fam_III"/>
</dbReference>
<dbReference type="Gene3D" id="3.40.50.10540">
    <property type="entry name" value="Crotonobetainyl-coa:carnitine coa-transferase, domain 1"/>
    <property type="match status" value="1"/>
</dbReference>
<dbReference type="InterPro" id="IPR023606">
    <property type="entry name" value="CoA-Trfase_III_dom_1_sf"/>
</dbReference>
<accession>A0ABV9KMJ6</accession>
<dbReference type="InterPro" id="IPR050509">
    <property type="entry name" value="CoA-transferase_III"/>
</dbReference>